<dbReference type="OrthoDB" id="5638018at2"/>
<reference evidence="1 2" key="1">
    <citation type="submission" date="2014-05" db="EMBL/GenBank/DDBJ databases">
        <title>Draft Genome Sequence of Kitasatospora cheerisanensis KCTC 2395.</title>
        <authorList>
            <person name="Nam D.H."/>
        </authorList>
    </citation>
    <scope>NUCLEOTIDE SEQUENCE [LARGE SCALE GENOMIC DNA]</scope>
    <source>
        <strain evidence="1 2">KCTC 2395</strain>
    </source>
</reference>
<evidence type="ECO:0008006" key="3">
    <source>
        <dbReference type="Google" id="ProtNLM"/>
    </source>
</evidence>
<evidence type="ECO:0000313" key="1">
    <source>
        <dbReference type="EMBL" id="KDN82486.1"/>
    </source>
</evidence>
<dbReference type="eggNOG" id="COG3502">
    <property type="taxonomic scope" value="Bacteria"/>
</dbReference>
<protein>
    <recommendedName>
        <fullName evidence="3">Glutathione S-transferase</fullName>
    </recommendedName>
</protein>
<keyword evidence="2" id="KW-1185">Reference proteome</keyword>
<gene>
    <name evidence="1" type="ORF">KCH_57790</name>
</gene>
<dbReference type="Pfam" id="PF06108">
    <property type="entry name" value="DUF952"/>
    <property type="match status" value="1"/>
</dbReference>
<comment type="caution">
    <text evidence="1">The sequence shown here is derived from an EMBL/GenBank/DDBJ whole genome shotgun (WGS) entry which is preliminary data.</text>
</comment>
<dbReference type="RefSeq" id="WP_035867318.1">
    <property type="nucleotide sequence ID" value="NZ_KK853997.1"/>
</dbReference>
<accession>A0A066YWL1</accession>
<proteinExistence type="predicted"/>
<dbReference type="HOGENOM" id="CLU_129452_1_0_11"/>
<name>A0A066YWL1_9ACTN</name>
<dbReference type="PATRIC" id="fig|1348663.4.peg.5595"/>
<sequence>MIYHLAPLDDWLRDPGRPYTAASLLTEGFLHCSPDETTVLAVANLFFRDSPDPLMALLIEERLVEPMVKWEAATGGPPPGSTPGVLFPHIYGRLNRTAVVGLEKLERGPDGTWAALRPWS</sequence>
<evidence type="ECO:0000313" key="2">
    <source>
        <dbReference type="Proteomes" id="UP000027178"/>
    </source>
</evidence>
<organism evidence="1 2">
    <name type="scientific">Kitasatospora cheerisanensis KCTC 2395</name>
    <dbReference type="NCBI Taxonomy" id="1348663"/>
    <lineage>
        <taxon>Bacteria</taxon>
        <taxon>Bacillati</taxon>
        <taxon>Actinomycetota</taxon>
        <taxon>Actinomycetes</taxon>
        <taxon>Kitasatosporales</taxon>
        <taxon>Streptomycetaceae</taxon>
        <taxon>Kitasatospora</taxon>
    </lineage>
</organism>
<dbReference type="PANTHER" id="PTHR34129:SF1">
    <property type="entry name" value="DUF952 DOMAIN-CONTAINING PROTEIN"/>
    <property type="match status" value="1"/>
</dbReference>
<dbReference type="PANTHER" id="PTHR34129">
    <property type="entry name" value="BLR1139 PROTEIN"/>
    <property type="match status" value="1"/>
</dbReference>
<dbReference type="Gene3D" id="3.20.170.20">
    <property type="entry name" value="Protein of unknown function DUF952"/>
    <property type="match status" value="1"/>
</dbReference>
<dbReference type="Proteomes" id="UP000027178">
    <property type="component" value="Unassembled WGS sequence"/>
</dbReference>
<dbReference type="AlphaFoldDB" id="A0A066YWL1"/>
<dbReference type="SUPFAM" id="SSF56399">
    <property type="entry name" value="ADP-ribosylation"/>
    <property type="match status" value="1"/>
</dbReference>
<dbReference type="EMBL" id="JNBY01000108">
    <property type="protein sequence ID" value="KDN82486.1"/>
    <property type="molecule type" value="Genomic_DNA"/>
</dbReference>
<dbReference type="InterPro" id="IPR009297">
    <property type="entry name" value="DUF952"/>
</dbReference>